<dbReference type="PANTHER" id="PTHR11787">
    <property type="entry name" value="RAB GDP-DISSOCIATION INHIBITOR"/>
    <property type="match status" value="1"/>
</dbReference>
<evidence type="ECO:0000256" key="1">
    <source>
        <dbReference type="ARBA" id="ARBA00005593"/>
    </source>
</evidence>
<dbReference type="Gene3D" id="3.50.50.60">
    <property type="entry name" value="FAD/NAD(P)-binding domain"/>
    <property type="match status" value="1"/>
</dbReference>
<organism evidence="3 4">
    <name type="scientific">Podospora fimiseda</name>
    <dbReference type="NCBI Taxonomy" id="252190"/>
    <lineage>
        <taxon>Eukaryota</taxon>
        <taxon>Fungi</taxon>
        <taxon>Dikarya</taxon>
        <taxon>Ascomycota</taxon>
        <taxon>Pezizomycotina</taxon>
        <taxon>Sordariomycetes</taxon>
        <taxon>Sordariomycetidae</taxon>
        <taxon>Sordariales</taxon>
        <taxon>Podosporaceae</taxon>
        <taxon>Podospora</taxon>
    </lineage>
</organism>
<dbReference type="GO" id="GO:0005829">
    <property type="term" value="C:cytosol"/>
    <property type="evidence" value="ECO:0007669"/>
    <property type="project" value="TreeGrafter"/>
</dbReference>
<sequence>MESLSDTFWDVVISGTGLQQSLLALALSRSNKKILHIDKNDYYGHHEAALSLQEAESWVAAVQAHAKPGYSHASVTKPEGTTGLSFPRAYSLALAPQFIHARSALLQQLVSSGAYRQVEFVAVGSFFIFKPPQDASQKPTLARIPSTREDVFATTDIPAKAKRGLMKFLKFVLDYENSPQTELWQPDANIPLTEFLSKQFKMDNQLQTYITTLSLSLDGKITTKDGLTVIHRHLTSMGMYGPGFAAIYPKWGGLSEIAQVSCRAGAVGGAVYMLGNGVKTVDDYTSPIELRLHSGDIIKTRAFVEESDSIGVIGRPETTRLVAIIGSDLKALFETTIEGAPVPAVAIVAFPAGSISTADGKASEYPVYLSVHSSDTGECPKGQCVCYLTTLTPQESGPQDHLLTQALDSFLLSVSDDQVPQCLYKLSYTRSGGSDGDGERLFTIHFSLKPVTLSFDDSALENVRKAWKIVMCDEIMRDEAVDKDYMKFTDRQNAAEDDET</sequence>
<dbReference type="EMBL" id="MU865288">
    <property type="protein sequence ID" value="KAK4232240.1"/>
    <property type="molecule type" value="Genomic_DNA"/>
</dbReference>
<dbReference type="Gene3D" id="3.30.519.10">
    <property type="entry name" value="Guanine Nucleotide Dissociation Inhibitor, domain 2"/>
    <property type="match status" value="1"/>
</dbReference>
<dbReference type="InterPro" id="IPR017230">
    <property type="entry name" value="Mrs6"/>
</dbReference>
<dbReference type="AlphaFoldDB" id="A0AAN7BZ48"/>
<dbReference type="SUPFAM" id="SSF51905">
    <property type="entry name" value="FAD/NAD(P)-binding domain"/>
    <property type="match status" value="1"/>
</dbReference>
<accession>A0AAN7BZ48</accession>
<dbReference type="InterPro" id="IPR036188">
    <property type="entry name" value="FAD/NAD-bd_sf"/>
</dbReference>
<name>A0AAN7BZ48_9PEZI</name>
<comment type="similarity">
    <text evidence="1 2">Belongs to the Rab GDI family.</text>
</comment>
<evidence type="ECO:0000256" key="2">
    <source>
        <dbReference type="PIRNR" id="PIRNR037514"/>
    </source>
</evidence>
<dbReference type="Pfam" id="PF00996">
    <property type="entry name" value="GDI"/>
    <property type="match status" value="1"/>
</dbReference>
<comment type="caution">
    <text evidence="3">The sequence shown here is derived from an EMBL/GenBank/DDBJ whole genome shotgun (WGS) entry which is preliminary data.</text>
</comment>
<evidence type="ECO:0000313" key="4">
    <source>
        <dbReference type="Proteomes" id="UP001301958"/>
    </source>
</evidence>
<dbReference type="Proteomes" id="UP001301958">
    <property type="component" value="Unassembled WGS sequence"/>
</dbReference>
<dbReference type="GO" id="GO:0016192">
    <property type="term" value="P:vesicle-mediated transport"/>
    <property type="evidence" value="ECO:0007669"/>
    <property type="project" value="TreeGrafter"/>
</dbReference>
<dbReference type="GO" id="GO:0007264">
    <property type="term" value="P:small GTPase-mediated signal transduction"/>
    <property type="evidence" value="ECO:0007669"/>
    <property type="project" value="UniProtKB-UniRule"/>
</dbReference>
<keyword evidence="4" id="KW-1185">Reference proteome</keyword>
<gene>
    <name evidence="3" type="ORF">QBC38DRAFT_463525</name>
</gene>
<proteinExistence type="inferred from homology"/>
<dbReference type="InterPro" id="IPR018203">
    <property type="entry name" value="GDP_dissociation_inhibitor"/>
</dbReference>
<dbReference type="PANTHER" id="PTHR11787:SF4">
    <property type="entry name" value="CHM, RAB ESCORT PROTEIN 1"/>
    <property type="match status" value="1"/>
</dbReference>
<dbReference type="GO" id="GO:0005634">
    <property type="term" value="C:nucleus"/>
    <property type="evidence" value="ECO:0007669"/>
    <property type="project" value="TreeGrafter"/>
</dbReference>
<dbReference type="GO" id="GO:0005092">
    <property type="term" value="F:GDP-dissociation inhibitor activity"/>
    <property type="evidence" value="ECO:0007669"/>
    <property type="project" value="UniProtKB-UniRule"/>
</dbReference>
<evidence type="ECO:0000313" key="3">
    <source>
        <dbReference type="EMBL" id="KAK4232240.1"/>
    </source>
</evidence>
<dbReference type="PRINTS" id="PR00891">
    <property type="entry name" value="RABGDIREP"/>
</dbReference>
<reference evidence="3" key="2">
    <citation type="submission" date="2023-05" db="EMBL/GenBank/DDBJ databases">
        <authorList>
            <consortium name="Lawrence Berkeley National Laboratory"/>
            <person name="Steindorff A."/>
            <person name="Hensen N."/>
            <person name="Bonometti L."/>
            <person name="Westerberg I."/>
            <person name="Brannstrom I.O."/>
            <person name="Guillou S."/>
            <person name="Cros-Aarteil S."/>
            <person name="Calhoun S."/>
            <person name="Haridas S."/>
            <person name="Kuo A."/>
            <person name="Mondo S."/>
            <person name="Pangilinan J."/>
            <person name="Riley R."/>
            <person name="Labutti K."/>
            <person name="Andreopoulos B."/>
            <person name="Lipzen A."/>
            <person name="Chen C."/>
            <person name="Yanf M."/>
            <person name="Daum C."/>
            <person name="Ng V."/>
            <person name="Clum A."/>
            <person name="Ohm R."/>
            <person name="Martin F."/>
            <person name="Silar P."/>
            <person name="Natvig D."/>
            <person name="Lalanne C."/>
            <person name="Gautier V."/>
            <person name="Ament-Velasquez S.L."/>
            <person name="Kruys A."/>
            <person name="Hutchinson M.I."/>
            <person name="Powell A.J."/>
            <person name="Barry K."/>
            <person name="Miller A.N."/>
            <person name="Grigoriev I.V."/>
            <person name="Debuchy R."/>
            <person name="Gladieux P."/>
            <person name="Thoren M.H."/>
            <person name="Johannesson H."/>
        </authorList>
    </citation>
    <scope>NUCLEOTIDE SEQUENCE</scope>
    <source>
        <strain evidence="3">CBS 990.96</strain>
    </source>
</reference>
<dbReference type="GO" id="GO:0005968">
    <property type="term" value="C:Rab-protein geranylgeranyltransferase complex"/>
    <property type="evidence" value="ECO:0007669"/>
    <property type="project" value="TreeGrafter"/>
</dbReference>
<reference evidence="3" key="1">
    <citation type="journal article" date="2023" name="Mol. Phylogenet. Evol.">
        <title>Genome-scale phylogeny and comparative genomics of the fungal order Sordariales.</title>
        <authorList>
            <person name="Hensen N."/>
            <person name="Bonometti L."/>
            <person name="Westerberg I."/>
            <person name="Brannstrom I.O."/>
            <person name="Guillou S."/>
            <person name="Cros-Aarteil S."/>
            <person name="Calhoun S."/>
            <person name="Haridas S."/>
            <person name="Kuo A."/>
            <person name="Mondo S."/>
            <person name="Pangilinan J."/>
            <person name="Riley R."/>
            <person name="LaButti K."/>
            <person name="Andreopoulos B."/>
            <person name="Lipzen A."/>
            <person name="Chen C."/>
            <person name="Yan M."/>
            <person name="Daum C."/>
            <person name="Ng V."/>
            <person name="Clum A."/>
            <person name="Steindorff A."/>
            <person name="Ohm R.A."/>
            <person name="Martin F."/>
            <person name="Silar P."/>
            <person name="Natvig D.O."/>
            <person name="Lalanne C."/>
            <person name="Gautier V."/>
            <person name="Ament-Velasquez S.L."/>
            <person name="Kruys A."/>
            <person name="Hutchinson M.I."/>
            <person name="Powell A.J."/>
            <person name="Barry K."/>
            <person name="Miller A.N."/>
            <person name="Grigoriev I.V."/>
            <person name="Debuchy R."/>
            <person name="Gladieux P."/>
            <person name="Hiltunen Thoren M."/>
            <person name="Johannesson H."/>
        </authorList>
    </citation>
    <scope>NUCLEOTIDE SEQUENCE</scope>
    <source>
        <strain evidence="3">CBS 990.96</strain>
    </source>
</reference>
<protein>
    <recommendedName>
        <fullName evidence="2">Rab proteins geranylgeranyltransferase</fullName>
    </recommendedName>
</protein>
<dbReference type="PIRSF" id="PIRSF037514">
    <property type="entry name" value="Rab_ger_ger_transf_A_fun"/>
    <property type="match status" value="1"/>
</dbReference>
<dbReference type="Gene3D" id="1.10.405.10">
    <property type="entry name" value="Guanine Nucleotide Dissociation Inhibitor, domain 1"/>
    <property type="match status" value="1"/>
</dbReference>